<organism evidence="9">
    <name type="scientific">Tetraodon nigroviridis</name>
    <name type="common">Spotted green pufferfish</name>
    <name type="synonym">Chelonodon nigroviridis</name>
    <dbReference type="NCBI Taxonomy" id="99883"/>
    <lineage>
        <taxon>Eukaryota</taxon>
        <taxon>Metazoa</taxon>
        <taxon>Chordata</taxon>
        <taxon>Craniata</taxon>
        <taxon>Vertebrata</taxon>
        <taxon>Euteleostomi</taxon>
        <taxon>Actinopterygii</taxon>
        <taxon>Neopterygii</taxon>
        <taxon>Teleostei</taxon>
        <taxon>Neoteleostei</taxon>
        <taxon>Acanthomorphata</taxon>
        <taxon>Eupercaria</taxon>
        <taxon>Tetraodontiformes</taxon>
        <taxon>Tetradontoidea</taxon>
        <taxon>Tetraodontidae</taxon>
        <taxon>Tetraodon</taxon>
    </lineage>
</organism>
<evidence type="ECO:0000256" key="7">
    <source>
        <dbReference type="ARBA" id="ARBA00023273"/>
    </source>
</evidence>
<gene>
    <name evidence="9" type="ORF">GSTENG00003805001</name>
</gene>
<feature type="compositionally biased region" description="Acidic residues" evidence="8">
    <location>
        <begin position="1"/>
        <end position="13"/>
    </location>
</feature>
<evidence type="ECO:0000256" key="3">
    <source>
        <dbReference type="ARBA" id="ARBA00017206"/>
    </source>
</evidence>
<protein>
    <recommendedName>
        <fullName evidence="3">Intraflagellar transport protein 46 homolog</fullName>
    </recommendedName>
</protein>
<feature type="compositionally biased region" description="Low complexity" evidence="8">
    <location>
        <begin position="207"/>
        <end position="230"/>
    </location>
</feature>
<feature type="region of interest" description="Disordered" evidence="8">
    <location>
        <begin position="146"/>
        <end position="230"/>
    </location>
</feature>
<evidence type="ECO:0000256" key="4">
    <source>
        <dbReference type="ARBA" id="ARBA00022490"/>
    </source>
</evidence>
<sequence length="279" mass="29841">EEDDEDDDDDDEPSVATEGAYDPAEYANLPVSTEIKDLFQYITRYSCQPLDLDHSLKPFIPDFIPAVGDIDAFLKVPRPDGAADHLGLLVLDEPSVKQSDPTVMSLWLSEESKQHAATQLQKVTSVASPHTNPRQLDSWVDSISALHRSKTSGERPVRPADAHHRQPDAGVAGRGGGAAGAPAATRRRAGLQHGAVRRPGLQPAGHPRPGQQDPGAAPALQPLPGGPRAAALHTRLDGLRTHTPPAAFVSVDLGREQLTWPPADLCSSLKLFQPHQAGT</sequence>
<dbReference type="GO" id="GO:0031514">
    <property type="term" value="C:motile cilium"/>
    <property type="evidence" value="ECO:0007669"/>
    <property type="project" value="TreeGrafter"/>
</dbReference>
<keyword evidence="7" id="KW-0966">Cell projection</keyword>
<dbReference type="GO" id="GO:0005815">
    <property type="term" value="C:microtubule organizing center"/>
    <property type="evidence" value="ECO:0007669"/>
    <property type="project" value="TreeGrafter"/>
</dbReference>
<reference evidence="9" key="1">
    <citation type="journal article" date="2004" name="Nature">
        <title>Genome duplication in the teleost fish Tetraodon nigroviridis reveals the early vertebrate proto-karyotype.</title>
        <authorList>
            <person name="Jaillon O."/>
            <person name="Aury J.-M."/>
            <person name="Brunet F."/>
            <person name="Petit J.-L."/>
            <person name="Stange-Thomann N."/>
            <person name="Mauceli E."/>
            <person name="Bouneau L."/>
            <person name="Fischer C."/>
            <person name="Ozouf-Costaz C."/>
            <person name="Bernot A."/>
            <person name="Nicaud S."/>
            <person name="Jaffe D."/>
            <person name="Fisher S."/>
            <person name="Lutfalla G."/>
            <person name="Dossat C."/>
            <person name="Segurens B."/>
            <person name="Dasilva C."/>
            <person name="Salanoubat M."/>
            <person name="Levy M."/>
            <person name="Boudet N."/>
            <person name="Castellano S."/>
            <person name="Anthouard V."/>
            <person name="Jubin C."/>
            <person name="Castelli V."/>
            <person name="Katinka M."/>
            <person name="Vacherie B."/>
            <person name="Biemont C."/>
            <person name="Skalli Z."/>
            <person name="Cattolico L."/>
            <person name="Poulain J."/>
            <person name="De Berardinis V."/>
            <person name="Cruaud C."/>
            <person name="Duprat S."/>
            <person name="Brottier P."/>
            <person name="Coutanceau J.-P."/>
            <person name="Gouzy J."/>
            <person name="Parra G."/>
            <person name="Lardier G."/>
            <person name="Chapple C."/>
            <person name="McKernan K.J."/>
            <person name="McEwan P."/>
            <person name="Bosak S."/>
            <person name="Kellis M."/>
            <person name="Volff J.-N."/>
            <person name="Guigo R."/>
            <person name="Zody M.C."/>
            <person name="Mesirov J."/>
            <person name="Lindblad-Toh K."/>
            <person name="Birren B."/>
            <person name="Nusbaum C."/>
            <person name="Kahn D."/>
            <person name="Robinson-Rechavi M."/>
            <person name="Laudet V."/>
            <person name="Schachter V."/>
            <person name="Quetier F."/>
            <person name="Saurin W."/>
            <person name="Scarpelli C."/>
            <person name="Wincker P."/>
            <person name="Lander E.S."/>
            <person name="Weissenbach J."/>
            <person name="Roest Crollius H."/>
        </authorList>
    </citation>
    <scope>NUCLEOTIDE SEQUENCE [LARGE SCALE GENOMIC DNA]</scope>
</reference>
<keyword evidence="5" id="KW-0969">Cilium</keyword>
<evidence type="ECO:0000256" key="8">
    <source>
        <dbReference type="SAM" id="MobiDB-lite"/>
    </source>
</evidence>
<accession>Q4TBD5</accession>
<feature type="non-terminal residue" evidence="9">
    <location>
        <position position="279"/>
    </location>
</feature>
<evidence type="ECO:0000256" key="6">
    <source>
        <dbReference type="ARBA" id="ARBA00023212"/>
    </source>
</evidence>
<dbReference type="PANTHER" id="PTHR13376:SF0">
    <property type="entry name" value="INTRAFLAGELLAR TRANSPORT PROTEIN 46 HOMOLOG"/>
    <property type="match status" value="1"/>
</dbReference>
<dbReference type="InterPro" id="IPR022088">
    <property type="entry name" value="Intraflagellar_transp_cmplxB"/>
</dbReference>
<dbReference type="OrthoDB" id="2119217at2759"/>
<dbReference type="AlphaFoldDB" id="Q4TBD5"/>
<comment type="caution">
    <text evidence="9">The sequence shown here is derived from an EMBL/GenBank/DDBJ whole genome shotgun (WGS) entry which is preliminary data.</text>
</comment>
<dbReference type="GO" id="GO:0060271">
    <property type="term" value="P:cilium assembly"/>
    <property type="evidence" value="ECO:0007669"/>
    <property type="project" value="TreeGrafter"/>
</dbReference>
<dbReference type="EMBL" id="CAAE01007145">
    <property type="protein sequence ID" value="CAF89797.1"/>
    <property type="molecule type" value="Genomic_DNA"/>
</dbReference>
<evidence type="ECO:0000256" key="1">
    <source>
        <dbReference type="ARBA" id="ARBA00004120"/>
    </source>
</evidence>
<comment type="subcellular location">
    <subcellularLocation>
        <location evidence="1">Cytoplasm</location>
        <location evidence="1">Cytoskeleton</location>
        <location evidence="1">Cilium basal body</location>
    </subcellularLocation>
</comment>
<evidence type="ECO:0000256" key="5">
    <source>
        <dbReference type="ARBA" id="ARBA00023069"/>
    </source>
</evidence>
<proteinExistence type="inferred from homology"/>
<feature type="compositionally biased region" description="Basic and acidic residues" evidence="8">
    <location>
        <begin position="151"/>
        <end position="167"/>
    </location>
</feature>
<dbReference type="PANTHER" id="PTHR13376">
    <property type="entry name" value="INTRAFLAGELLAR TRANSPORT PROTEIN 46 HOMOLOG"/>
    <property type="match status" value="1"/>
</dbReference>
<dbReference type="GO" id="GO:0030992">
    <property type="term" value="C:intraciliary transport particle B"/>
    <property type="evidence" value="ECO:0007669"/>
    <property type="project" value="TreeGrafter"/>
</dbReference>
<keyword evidence="4" id="KW-0963">Cytoplasm</keyword>
<keyword evidence="6" id="KW-0206">Cytoskeleton</keyword>
<evidence type="ECO:0000313" key="9">
    <source>
        <dbReference type="EMBL" id="CAF89797.1"/>
    </source>
</evidence>
<reference evidence="9" key="2">
    <citation type="submission" date="2004-02" db="EMBL/GenBank/DDBJ databases">
        <authorList>
            <consortium name="Genoscope"/>
            <consortium name="Whitehead Institute Centre for Genome Research"/>
        </authorList>
    </citation>
    <scope>NUCLEOTIDE SEQUENCE</scope>
</reference>
<feature type="region of interest" description="Disordered" evidence="8">
    <location>
        <begin position="1"/>
        <end position="23"/>
    </location>
</feature>
<dbReference type="Pfam" id="PF12317">
    <property type="entry name" value="IFT46_B_C"/>
    <property type="match status" value="1"/>
</dbReference>
<comment type="similarity">
    <text evidence="2">Belongs to the IFT46 family.</text>
</comment>
<evidence type="ECO:0000256" key="2">
    <source>
        <dbReference type="ARBA" id="ARBA00007700"/>
    </source>
</evidence>
<name>Q4TBD5_TETNG</name>
<dbReference type="KEGG" id="tng:GSTEN00003805G001"/>
<dbReference type="GO" id="GO:0042073">
    <property type="term" value="P:intraciliary transport"/>
    <property type="evidence" value="ECO:0007669"/>
    <property type="project" value="InterPro"/>
</dbReference>